<evidence type="ECO:0000313" key="2">
    <source>
        <dbReference type="EMBL" id="KAL2056080.1"/>
    </source>
</evidence>
<accession>A0ABR4BEA9</accession>
<feature type="compositionally biased region" description="Basic and acidic residues" evidence="1">
    <location>
        <begin position="33"/>
        <end position="53"/>
    </location>
</feature>
<sequence length="67" mass="7726">MAHESPEEHGSHVIVASEPSTYNSKEWGLIEKNHGLMTQKDGKTQTEKLEYPKEWNATMNQQSRLRT</sequence>
<dbReference type="Gene3D" id="3.60.20.10">
    <property type="entry name" value="Glutamine Phosphoribosylpyrophosphate, subunit 1, domain 1"/>
    <property type="match status" value="1"/>
</dbReference>
<feature type="region of interest" description="Disordered" evidence="1">
    <location>
        <begin position="33"/>
        <end position="67"/>
    </location>
</feature>
<evidence type="ECO:0000256" key="1">
    <source>
        <dbReference type="SAM" id="MobiDB-lite"/>
    </source>
</evidence>
<gene>
    <name evidence="2" type="ORF">ABVK25_003723</name>
</gene>
<feature type="compositionally biased region" description="Polar residues" evidence="1">
    <location>
        <begin position="57"/>
        <end position="67"/>
    </location>
</feature>
<proteinExistence type="predicted"/>
<keyword evidence="3" id="KW-1185">Reference proteome</keyword>
<dbReference type="EMBL" id="JBHFEH010000009">
    <property type="protein sequence ID" value="KAL2056080.1"/>
    <property type="molecule type" value="Genomic_DNA"/>
</dbReference>
<comment type="caution">
    <text evidence="2">The sequence shown here is derived from an EMBL/GenBank/DDBJ whole genome shotgun (WGS) entry which is preliminary data.</text>
</comment>
<reference evidence="2 3" key="1">
    <citation type="submission" date="2024-09" db="EMBL/GenBank/DDBJ databases">
        <title>Rethinking Asexuality: The Enigmatic Case of Functional Sexual Genes in Lepraria (Stereocaulaceae).</title>
        <authorList>
            <person name="Doellman M."/>
            <person name="Sun Y."/>
            <person name="Barcenas-Pena A."/>
            <person name="Lumbsch H.T."/>
            <person name="Grewe F."/>
        </authorList>
    </citation>
    <scope>NUCLEOTIDE SEQUENCE [LARGE SCALE GENOMIC DNA]</scope>
    <source>
        <strain evidence="2 3">Grewe 0041</strain>
    </source>
</reference>
<protein>
    <submittedName>
        <fullName evidence="2">Uncharacterized protein</fullName>
    </submittedName>
</protein>
<evidence type="ECO:0000313" key="3">
    <source>
        <dbReference type="Proteomes" id="UP001590951"/>
    </source>
</evidence>
<dbReference type="InterPro" id="IPR029055">
    <property type="entry name" value="Ntn_hydrolases_N"/>
</dbReference>
<organism evidence="2 3">
    <name type="scientific">Lepraria finkii</name>
    <dbReference type="NCBI Taxonomy" id="1340010"/>
    <lineage>
        <taxon>Eukaryota</taxon>
        <taxon>Fungi</taxon>
        <taxon>Dikarya</taxon>
        <taxon>Ascomycota</taxon>
        <taxon>Pezizomycotina</taxon>
        <taxon>Lecanoromycetes</taxon>
        <taxon>OSLEUM clade</taxon>
        <taxon>Lecanoromycetidae</taxon>
        <taxon>Lecanorales</taxon>
        <taxon>Lecanorineae</taxon>
        <taxon>Stereocaulaceae</taxon>
        <taxon>Lepraria</taxon>
    </lineage>
</organism>
<name>A0ABR4BEA9_9LECA</name>
<dbReference type="Proteomes" id="UP001590951">
    <property type="component" value="Unassembled WGS sequence"/>
</dbReference>